<protein>
    <submittedName>
        <fullName evidence="1">Uncharacterized protein</fullName>
    </submittedName>
</protein>
<gene>
    <name evidence="1" type="ORF">CHC_T00004127001</name>
</gene>
<dbReference type="Proteomes" id="UP000012073">
    <property type="component" value="Unassembled WGS sequence"/>
</dbReference>
<reference evidence="2" key="1">
    <citation type="journal article" date="2013" name="Proc. Natl. Acad. Sci. U.S.A.">
        <title>Genome structure and metabolic features in the red seaweed Chondrus crispus shed light on evolution of the Archaeplastida.</title>
        <authorList>
            <person name="Collen J."/>
            <person name="Porcel B."/>
            <person name="Carre W."/>
            <person name="Ball S.G."/>
            <person name="Chaparro C."/>
            <person name="Tonon T."/>
            <person name="Barbeyron T."/>
            <person name="Michel G."/>
            <person name="Noel B."/>
            <person name="Valentin K."/>
            <person name="Elias M."/>
            <person name="Artiguenave F."/>
            <person name="Arun A."/>
            <person name="Aury J.M."/>
            <person name="Barbosa-Neto J.F."/>
            <person name="Bothwell J.H."/>
            <person name="Bouget F.Y."/>
            <person name="Brillet L."/>
            <person name="Cabello-Hurtado F."/>
            <person name="Capella-Gutierrez S."/>
            <person name="Charrier B."/>
            <person name="Cladiere L."/>
            <person name="Cock J.M."/>
            <person name="Coelho S.M."/>
            <person name="Colleoni C."/>
            <person name="Czjzek M."/>
            <person name="Da Silva C."/>
            <person name="Delage L."/>
            <person name="Denoeud F."/>
            <person name="Deschamps P."/>
            <person name="Dittami S.M."/>
            <person name="Gabaldon T."/>
            <person name="Gachon C.M."/>
            <person name="Groisillier A."/>
            <person name="Herve C."/>
            <person name="Jabbari K."/>
            <person name="Katinka M."/>
            <person name="Kloareg B."/>
            <person name="Kowalczyk N."/>
            <person name="Labadie K."/>
            <person name="Leblanc C."/>
            <person name="Lopez P.J."/>
            <person name="McLachlan D.H."/>
            <person name="Meslet-Cladiere L."/>
            <person name="Moustafa A."/>
            <person name="Nehr Z."/>
            <person name="Nyvall Collen P."/>
            <person name="Panaud O."/>
            <person name="Partensky F."/>
            <person name="Poulain J."/>
            <person name="Rensing S.A."/>
            <person name="Rousvoal S."/>
            <person name="Samson G."/>
            <person name="Symeonidi A."/>
            <person name="Weissenbach J."/>
            <person name="Zambounis A."/>
            <person name="Wincker P."/>
            <person name="Boyen C."/>
        </authorList>
    </citation>
    <scope>NUCLEOTIDE SEQUENCE [LARGE SCALE GENOMIC DNA]</scope>
    <source>
        <strain evidence="2">cv. Stackhouse</strain>
    </source>
</reference>
<dbReference type="Gramene" id="CDF35682">
    <property type="protein sequence ID" value="CDF35682"/>
    <property type="gene ID" value="CHC_T00004127001"/>
</dbReference>
<dbReference type="GeneID" id="17323218"/>
<dbReference type="AlphaFoldDB" id="R7QAZ2"/>
<accession>R7QAZ2</accession>
<proteinExistence type="predicted"/>
<dbReference type="EMBL" id="HG001741">
    <property type="protein sequence ID" value="CDF35682.1"/>
    <property type="molecule type" value="Genomic_DNA"/>
</dbReference>
<dbReference type="KEGG" id="ccp:CHC_T00004127001"/>
<sequence length="53" mass="5855">MIHRHNTLRNQLATHAFRVAGRACTLEVPFLIPNTNHRPADILVQPGASPLGM</sequence>
<evidence type="ECO:0000313" key="2">
    <source>
        <dbReference type="Proteomes" id="UP000012073"/>
    </source>
</evidence>
<organism evidence="1 2">
    <name type="scientific">Chondrus crispus</name>
    <name type="common">Carrageen Irish moss</name>
    <name type="synonym">Polymorpha crispa</name>
    <dbReference type="NCBI Taxonomy" id="2769"/>
    <lineage>
        <taxon>Eukaryota</taxon>
        <taxon>Rhodophyta</taxon>
        <taxon>Florideophyceae</taxon>
        <taxon>Rhodymeniophycidae</taxon>
        <taxon>Gigartinales</taxon>
        <taxon>Gigartinaceae</taxon>
        <taxon>Chondrus</taxon>
    </lineage>
</organism>
<dbReference type="RefSeq" id="XP_005715501.1">
    <property type="nucleotide sequence ID" value="XM_005715444.1"/>
</dbReference>
<keyword evidence="2" id="KW-1185">Reference proteome</keyword>
<evidence type="ECO:0000313" key="1">
    <source>
        <dbReference type="EMBL" id="CDF35682.1"/>
    </source>
</evidence>
<name>R7QAZ2_CHOCR</name>